<sequence length="80" mass="9016">MKAFIIQGLEPLHVSTVMPLGSISEAENCGYVEHRRRQLIALAHCNLNNDIALKFLHIIIRRLPKRIPAMCSGCDSYLTI</sequence>
<reference evidence="2" key="1">
    <citation type="journal article" date="2013" name="Proc. Natl. Acad. Sci. U.S.A.">
        <title>Genome structure and metabolic features in the red seaweed Chondrus crispus shed light on evolution of the Archaeplastida.</title>
        <authorList>
            <person name="Collen J."/>
            <person name="Porcel B."/>
            <person name="Carre W."/>
            <person name="Ball S.G."/>
            <person name="Chaparro C."/>
            <person name="Tonon T."/>
            <person name="Barbeyron T."/>
            <person name="Michel G."/>
            <person name="Noel B."/>
            <person name="Valentin K."/>
            <person name="Elias M."/>
            <person name="Artiguenave F."/>
            <person name="Arun A."/>
            <person name="Aury J.M."/>
            <person name="Barbosa-Neto J.F."/>
            <person name="Bothwell J.H."/>
            <person name="Bouget F.Y."/>
            <person name="Brillet L."/>
            <person name="Cabello-Hurtado F."/>
            <person name="Capella-Gutierrez S."/>
            <person name="Charrier B."/>
            <person name="Cladiere L."/>
            <person name="Cock J.M."/>
            <person name="Coelho S.M."/>
            <person name="Colleoni C."/>
            <person name="Czjzek M."/>
            <person name="Da Silva C."/>
            <person name="Delage L."/>
            <person name="Denoeud F."/>
            <person name="Deschamps P."/>
            <person name="Dittami S.M."/>
            <person name="Gabaldon T."/>
            <person name="Gachon C.M."/>
            <person name="Groisillier A."/>
            <person name="Herve C."/>
            <person name="Jabbari K."/>
            <person name="Katinka M."/>
            <person name="Kloareg B."/>
            <person name="Kowalczyk N."/>
            <person name="Labadie K."/>
            <person name="Leblanc C."/>
            <person name="Lopez P.J."/>
            <person name="McLachlan D.H."/>
            <person name="Meslet-Cladiere L."/>
            <person name="Moustafa A."/>
            <person name="Nehr Z."/>
            <person name="Nyvall Collen P."/>
            <person name="Panaud O."/>
            <person name="Partensky F."/>
            <person name="Poulain J."/>
            <person name="Rensing S.A."/>
            <person name="Rousvoal S."/>
            <person name="Samson G."/>
            <person name="Symeonidi A."/>
            <person name="Weissenbach J."/>
            <person name="Zambounis A."/>
            <person name="Wincker P."/>
            <person name="Boyen C."/>
        </authorList>
    </citation>
    <scope>NUCLEOTIDE SEQUENCE [LARGE SCALE GENOMIC DNA]</scope>
    <source>
        <strain evidence="2">cv. Stackhouse</strain>
    </source>
</reference>
<dbReference type="RefSeq" id="XP_005713949.1">
    <property type="nucleotide sequence ID" value="XM_005713892.1"/>
</dbReference>
<accession>R7Q9H8</accession>
<evidence type="ECO:0000313" key="2">
    <source>
        <dbReference type="Proteomes" id="UP000012073"/>
    </source>
</evidence>
<protein>
    <submittedName>
        <fullName evidence="1">Uncharacterized protein</fullName>
    </submittedName>
</protein>
<dbReference type="KEGG" id="ccp:CHC_T00002822001"/>
<dbReference type="AlphaFoldDB" id="R7Q9H8"/>
<evidence type="ECO:0000313" key="1">
    <source>
        <dbReference type="EMBL" id="CDF34130.1"/>
    </source>
</evidence>
<organism evidence="1 2">
    <name type="scientific">Chondrus crispus</name>
    <name type="common">Carrageen Irish moss</name>
    <name type="synonym">Polymorpha crispa</name>
    <dbReference type="NCBI Taxonomy" id="2769"/>
    <lineage>
        <taxon>Eukaryota</taxon>
        <taxon>Rhodophyta</taxon>
        <taxon>Florideophyceae</taxon>
        <taxon>Rhodymeniophycidae</taxon>
        <taxon>Gigartinales</taxon>
        <taxon>Gigartinaceae</taxon>
        <taxon>Chondrus</taxon>
    </lineage>
</organism>
<dbReference type="GeneID" id="17321664"/>
<gene>
    <name evidence="1" type="ORF">CHC_T00002822001</name>
</gene>
<name>R7Q9H8_CHOCR</name>
<keyword evidence="2" id="KW-1185">Reference proteome</keyword>
<proteinExistence type="predicted"/>
<dbReference type="Proteomes" id="UP000012073">
    <property type="component" value="Unassembled WGS sequence"/>
</dbReference>
<dbReference type="Gramene" id="CDF34130">
    <property type="protein sequence ID" value="CDF34130"/>
    <property type="gene ID" value="CHC_T00002822001"/>
</dbReference>
<dbReference type="EMBL" id="HG001674">
    <property type="protein sequence ID" value="CDF34130.1"/>
    <property type="molecule type" value="Genomic_DNA"/>
</dbReference>